<gene>
    <name evidence="1" type="ordered locus">STHERM_c11910</name>
</gene>
<dbReference type="PROSITE" id="PS51257">
    <property type="entry name" value="PROKAR_LIPOPROTEIN"/>
    <property type="match status" value="1"/>
</dbReference>
<sequence>MTKHEITTYTLSEMKSRDWGVLVFSVVLLVSGCVSGQEAPVSPSPTPTPPIVEEEEVVSDSEGTIEVSQEVYERTFVEIEAFLEELTLIIQKRDFETWKSYLSQDYIARVGDPSYLAEVSEEPKLKKRGVVLRTLEDYFQQVVVPSRSRVRLDKIEFVTEDIVKAYMVINETPYLLYRLRREEGGWKIY</sequence>
<proteinExistence type="predicted"/>
<dbReference type="AlphaFoldDB" id="E0RSZ5"/>
<organism evidence="1 2">
    <name type="scientific">Winmispira thermophila (strain ATCC 49972 / DSM 6192 / RI 19.B1)</name>
    <name type="common">Spirochaeta thermophila</name>
    <dbReference type="NCBI Taxonomy" id="665571"/>
    <lineage>
        <taxon>Bacteria</taxon>
        <taxon>Pseudomonadati</taxon>
        <taxon>Spirochaetota</taxon>
        <taxon>Spirochaetia</taxon>
        <taxon>Winmispirales</taxon>
        <taxon>Winmispiraceae</taxon>
        <taxon>Winmispira</taxon>
    </lineage>
</organism>
<evidence type="ECO:0000313" key="2">
    <source>
        <dbReference type="Proteomes" id="UP000001296"/>
    </source>
</evidence>
<name>E0RSZ5_WINT6</name>
<dbReference type="Proteomes" id="UP000001296">
    <property type="component" value="Chromosome"/>
</dbReference>
<reference key="1">
    <citation type="submission" date="2009-08" db="EMBL/GenBank/DDBJ databases">
        <title>The genome sequence of Spirochaeta thermophila DSM6192.</title>
        <authorList>
            <person name="Angelov A."/>
            <person name="Mientus M."/>
            <person name="Wittenberg S."/>
            <person name="Lehmann R."/>
            <person name="Liesegang H."/>
            <person name="Daniel R."/>
            <person name="Liebl W."/>
        </authorList>
    </citation>
    <scope>NUCLEOTIDE SEQUENCE</scope>
    <source>
        <strain>DSM 6192</strain>
    </source>
</reference>
<dbReference type="eggNOG" id="ENOG503437Z">
    <property type="taxonomic scope" value="Bacteria"/>
</dbReference>
<evidence type="ECO:0008006" key="3">
    <source>
        <dbReference type="Google" id="ProtNLM"/>
    </source>
</evidence>
<dbReference type="PaxDb" id="665571-STHERM_c11910"/>
<reference evidence="1 2" key="2">
    <citation type="journal article" date="2010" name="J. Bacteriol.">
        <title>Genome sequence of the polysaccharide-degrading, thermophilic anaerobe Spirochaeta thermophila DSM 6192.</title>
        <authorList>
            <person name="Angelov A."/>
            <person name="Liebl S."/>
            <person name="Ballschmiter M."/>
            <person name="Bomeke M."/>
            <person name="Lehmann R."/>
            <person name="Liesegang H."/>
            <person name="Daniel R."/>
            <person name="Liebl W."/>
        </authorList>
    </citation>
    <scope>NUCLEOTIDE SEQUENCE [LARGE SCALE GENOMIC DNA]</scope>
    <source>
        <strain evidence="2">ATCC 49972 / DSM 6192 / RI 19.B1</strain>
    </source>
</reference>
<accession>E0RSZ5</accession>
<evidence type="ECO:0000313" key="1">
    <source>
        <dbReference type="EMBL" id="ADN02132.1"/>
    </source>
</evidence>
<dbReference type="EMBL" id="CP001698">
    <property type="protein sequence ID" value="ADN02132.1"/>
    <property type="molecule type" value="Genomic_DNA"/>
</dbReference>
<dbReference type="HOGENOM" id="CLU_118622_0_0_12"/>
<protein>
    <recommendedName>
        <fullName evidence="3">Lipoprotein</fullName>
    </recommendedName>
</protein>
<dbReference type="KEGG" id="sta:STHERM_c11910"/>